<dbReference type="CDD" id="cd07731">
    <property type="entry name" value="ComA-like_MBL-fold"/>
    <property type="match status" value="1"/>
</dbReference>
<dbReference type="PANTHER" id="PTHR30619:SF1">
    <property type="entry name" value="RECOMBINATION PROTEIN 2"/>
    <property type="match status" value="1"/>
</dbReference>
<dbReference type="SUPFAM" id="SSF56281">
    <property type="entry name" value="Metallo-hydrolase/oxidoreductase"/>
    <property type="match status" value="1"/>
</dbReference>
<sequence length="262" mass="27811">MVLAVTSLVLIREIRRLPVGHLTVQFFDVGQGDSALMVSPSGKTILIDGGPDLSALEALGKALPLSKKSIDLLILSHPDPDHFTAFPEILRRFKVGALLLPAIRNNEEPFQVLLAIAQEQGIPLVAANPERDIDLNDGVVLDILWPPHPAPLIGDNDASIVLRASFGTGSVLFTGDLGVQGEATLLATGVDVSAQVLKVGHHGSRFSSSDAFLTAVSPRLAVISVGKDNHYGHPNPETLQRLTTAGIPVRTTAEEGDIVLIF</sequence>
<accession>A0A0S1SUV1</accession>
<dbReference type="InterPro" id="IPR036866">
    <property type="entry name" value="RibonucZ/Hydroxyglut_hydro"/>
</dbReference>
<evidence type="ECO:0000259" key="1">
    <source>
        <dbReference type="SMART" id="SM00849"/>
    </source>
</evidence>
<accession>A0A0S1SIE2</accession>
<reference evidence="2 3" key="2">
    <citation type="journal article" date="2016" name="PeerJ">
        <title>Analysis of five complete genome sequences for members of the class Peribacteria in the recently recognized Peregrinibacteria bacterial phylum.</title>
        <authorList>
            <person name="Anantharaman K."/>
            <person name="Brown C.T."/>
            <person name="Burstein D."/>
            <person name="Castelle C.J."/>
            <person name="Probst A.J."/>
            <person name="Thomas B.C."/>
            <person name="Williams K.H."/>
            <person name="Banfield J.F."/>
        </authorList>
    </citation>
    <scope>NUCLEOTIDE SEQUENCE [LARGE SCALE GENOMIC DNA]</scope>
    <source>
        <strain evidence="2">RIFOXYD1_FULL_PER-ii_59_16</strain>
    </source>
</reference>
<proteinExistence type="predicted"/>
<protein>
    <submittedName>
        <fullName evidence="2">Metallo-beta-lactamase family protein</fullName>
    </submittedName>
</protein>
<feature type="domain" description="Metallo-beta-lactamase" evidence="1">
    <location>
        <begin position="31"/>
        <end position="227"/>
    </location>
</feature>
<organism evidence="2 3">
    <name type="scientific">Candidatus Peribacter riflensis</name>
    <dbReference type="NCBI Taxonomy" id="1735162"/>
    <lineage>
        <taxon>Bacteria</taxon>
        <taxon>Candidatus Peregrinibacteriota</taxon>
        <taxon>Candidatus Peribacteria</taxon>
        <taxon>Candidatus Peribacterales</taxon>
        <taxon>Candidatus Peribacteraceae</taxon>
        <taxon>Candidatus Peribacter</taxon>
    </lineage>
</organism>
<evidence type="ECO:0000313" key="3">
    <source>
        <dbReference type="Proteomes" id="UP000069135"/>
    </source>
</evidence>
<dbReference type="SMART" id="SM00849">
    <property type="entry name" value="Lactamase_B"/>
    <property type="match status" value="1"/>
</dbReference>
<dbReference type="Gene3D" id="3.60.15.10">
    <property type="entry name" value="Ribonuclease Z/Hydroxyacylglutathione hydrolase-like"/>
    <property type="match status" value="1"/>
</dbReference>
<dbReference type="InterPro" id="IPR035681">
    <property type="entry name" value="ComA-like_MBL"/>
</dbReference>
<name>A0A0S1SLR6_9BACT</name>
<reference evidence="3" key="1">
    <citation type="submission" date="2015-10" db="EMBL/GenBank/DDBJ databases">
        <title>Analysis of five complete genome sequences for members of the class Peribacteria in the recently recognized Peregrinibacteria bacterial phylum.</title>
        <authorList>
            <person name="Anantharaman K."/>
            <person name="Brown C.T."/>
            <person name="Burstein D."/>
            <person name="Castelle C.J."/>
            <person name="Probst A.J."/>
            <person name="Thomas B.C."/>
            <person name="Williams K.H."/>
            <person name="Banfield J.F."/>
        </authorList>
    </citation>
    <scope>NUCLEOTIDE SEQUENCE [LARGE SCALE GENOMIC DNA]</scope>
</reference>
<gene>
    <name evidence="2" type="ORF">PeribacterD1_1019</name>
</gene>
<dbReference type="Pfam" id="PF00753">
    <property type="entry name" value="Lactamase_B"/>
    <property type="match status" value="1"/>
</dbReference>
<accession>A0A0S1SQ11</accession>
<evidence type="ECO:0000313" key="2">
    <source>
        <dbReference type="EMBL" id="ALM13683.1"/>
    </source>
</evidence>
<accession>A0A0S1SQQ4</accession>
<dbReference type="EMBL" id="CP013065">
    <property type="protein sequence ID" value="ALM13683.1"/>
    <property type="molecule type" value="Genomic_DNA"/>
</dbReference>
<dbReference type="PANTHER" id="PTHR30619">
    <property type="entry name" value="DNA INTERNALIZATION/COMPETENCE PROTEIN COMEC/REC2"/>
    <property type="match status" value="1"/>
</dbReference>
<dbReference type="STRING" id="1735162.PeribacterB2_1021"/>
<accession>A0A0S1SLR6</accession>
<dbReference type="Proteomes" id="UP000069135">
    <property type="component" value="Chromosome"/>
</dbReference>
<dbReference type="KEGG" id="prf:PeribacterA2_1019"/>
<dbReference type="InterPro" id="IPR052159">
    <property type="entry name" value="Competence_DNA_uptake"/>
</dbReference>
<dbReference type="AlphaFoldDB" id="A0A0S1SLR6"/>
<dbReference type="InterPro" id="IPR001279">
    <property type="entry name" value="Metallo-B-lactamas"/>
</dbReference>